<organism evidence="7 8">
    <name type="scientific">Pneumocystis jirovecii (strain RU7)</name>
    <name type="common">Human pneumocystis pneumonia agent</name>
    <dbReference type="NCBI Taxonomy" id="1408657"/>
    <lineage>
        <taxon>Eukaryota</taxon>
        <taxon>Fungi</taxon>
        <taxon>Dikarya</taxon>
        <taxon>Ascomycota</taxon>
        <taxon>Taphrinomycotina</taxon>
        <taxon>Pneumocystomycetes</taxon>
        <taxon>Pneumocystaceae</taxon>
        <taxon>Pneumocystis</taxon>
    </lineage>
</organism>
<dbReference type="EMBL" id="LFWA01000002">
    <property type="protein sequence ID" value="KTW32276.1"/>
    <property type="molecule type" value="Genomic_DNA"/>
</dbReference>
<dbReference type="CDD" id="cd07979">
    <property type="entry name" value="HFD_TAF9"/>
    <property type="match status" value="1"/>
</dbReference>
<sequence length="154" mass="17541">MTEESANTRKYVPRDARLVHLILTSLGVEAYQQNVPLQLMTFAHRYIYQVLQDAVAYSDYARPDSATELTIDDIRLAIASQVNNSFRGPPPKEFLLELATERNRKPLPPINPTYGLHLPPKKYLLTAPNWDFESSEAEKNEDSEPLNMEVDASH</sequence>
<dbReference type="GO" id="GO:0003713">
    <property type="term" value="F:transcription coactivator activity"/>
    <property type="evidence" value="ECO:0007669"/>
    <property type="project" value="TreeGrafter"/>
</dbReference>
<evidence type="ECO:0008006" key="9">
    <source>
        <dbReference type="Google" id="ProtNLM"/>
    </source>
</evidence>
<dbReference type="RefSeq" id="XP_018230968.1">
    <property type="nucleotide sequence ID" value="XM_018372634.1"/>
</dbReference>
<evidence type="ECO:0000313" key="7">
    <source>
        <dbReference type="EMBL" id="KTW32276.1"/>
    </source>
</evidence>
<dbReference type="InterPro" id="IPR003162">
    <property type="entry name" value="TFIID-31"/>
</dbReference>
<reference evidence="8" key="1">
    <citation type="journal article" date="2016" name="Nat. Commun.">
        <title>Genome analysis of three Pneumocystis species reveals adaptation mechanisms to life exclusively in mammalian hosts.</title>
        <authorList>
            <person name="Ma L."/>
            <person name="Chen Z."/>
            <person name="Huang D.W."/>
            <person name="Kutty G."/>
            <person name="Ishihara M."/>
            <person name="Wang H."/>
            <person name="Abouelleil A."/>
            <person name="Bishop L."/>
            <person name="Davey E."/>
            <person name="Deng R."/>
            <person name="Deng X."/>
            <person name="Fan L."/>
            <person name="Fantoni G."/>
            <person name="Fitzgerald M."/>
            <person name="Gogineni E."/>
            <person name="Goldberg J.M."/>
            <person name="Handley G."/>
            <person name="Hu X."/>
            <person name="Huber C."/>
            <person name="Jiao X."/>
            <person name="Jones K."/>
            <person name="Levin J.Z."/>
            <person name="Liu Y."/>
            <person name="Macdonald P."/>
            <person name="Melnikov A."/>
            <person name="Raley C."/>
            <person name="Sassi M."/>
            <person name="Sherman B.T."/>
            <person name="Song X."/>
            <person name="Sykes S."/>
            <person name="Tran B."/>
            <person name="Walsh L."/>
            <person name="Xia Y."/>
            <person name="Yang J."/>
            <person name="Young S."/>
            <person name="Zeng Q."/>
            <person name="Zheng X."/>
            <person name="Stephens R."/>
            <person name="Nusbaum C."/>
            <person name="Birren B.W."/>
            <person name="Azadi P."/>
            <person name="Lempicki R.A."/>
            <person name="Cuomo C.A."/>
            <person name="Kovacs J.A."/>
        </authorList>
    </citation>
    <scope>NUCLEOTIDE SEQUENCE [LARGE SCALE GENOMIC DNA]</scope>
    <source>
        <strain evidence="8">RU7</strain>
    </source>
</reference>
<evidence type="ECO:0000256" key="1">
    <source>
        <dbReference type="ARBA" id="ARBA00004123"/>
    </source>
</evidence>
<dbReference type="Proteomes" id="UP000053447">
    <property type="component" value="Unassembled WGS sequence"/>
</dbReference>
<keyword evidence="4" id="KW-0804">Transcription</keyword>
<keyword evidence="5" id="KW-0539">Nucleus</keyword>
<dbReference type="GO" id="GO:0005669">
    <property type="term" value="C:transcription factor TFIID complex"/>
    <property type="evidence" value="ECO:0007669"/>
    <property type="project" value="EnsemblFungi"/>
</dbReference>
<keyword evidence="8" id="KW-1185">Reference proteome</keyword>
<dbReference type="GO" id="GO:0046982">
    <property type="term" value="F:protein heterodimerization activity"/>
    <property type="evidence" value="ECO:0007669"/>
    <property type="project" value="InterPro"/>
</dbReference>
<dbReference type="GO" id="GO:0045944">
    <property type="term" value="P:positive regulation of transcription by RNA polymerase II"/>
    <property type="evidence" value="ECO:0007669"/>
    <property type="project" value="EnsemblFungi"/>
</dbReference>
<accession>A0A0W4ZV92</accession>
<dbReference type="VEuPathDB" id="FungiDB:T551_00367"/>
<comment type="caution">
    <text evidence="7">The sequence shown here is derived from an EMBL/GenBank/DDBJ whole genome shotgun (WGS) entry which is preliminary data.</text>
</comment>
<dbReference type="InterPro" id="IPR009072">
    <property type="entry name" value="Histone-fold"/>
</dbReference>
<evidence type="ECO:0000256" key="6">
    <source>
        <dbReference type="SAM" id="MobiDB-lite"/>
    </source>
</evidence>
<gene>
    <name evidence="7" type="ORF">T551_00367</name>
</gene>
<comment type="similarity">
    <text evidence="2">Belongs to the TAF9 family.</text>
</comment>
<evidence type="ECO:0000256" key="5">
    <source>
        <dbReference type="ARBA" id="ARBA00023242"/>
    </source>
</evidence>
<dbReference type="GO" id="GO:0000124">
    <property type="term" value="C:SAGA complex"/>
    <property type="evidence" value="ECO:0007669"/>
    <property type="project" value="EnsemblFungi"/>
</dbReference>
<dbReference type="PANTHER" id="PTHR48068">
    <property type="entry name" value="TAF9 RNA POLYMERASE II, TATA BOX-BINDING PROTEIN (TBP)-ASSOCIATED FACTOR"/>
    <property type="match status" value="1"/>
</dbReference>
<proteinExistence type="inferred from homology"/>
<dbReference type="PANTHER" id="PTHR48068:SF4">
    <property type="entry name" value="TATA-BOX BINDING PROTEIN ASSOCIATED FACTOR 9"/>
    <property type="match status" value="1"/>
</dbReference>
<dbReference type="GO" id="GO:0003682">
    <property type="term" value="F:chromatin binding"/>
    <property type="evidence" value="ECO:0007669"/>
    <property type="project" value="EnsemblFungi"/>
</dbReference>
<dbReference type="GO" id="GO:0051123">
    <property type="term" value="P:RNA polymerase II preinitiation complex assembly"/>
    <property type="evidence" value="ECO:0007669"/>
    <property type="project" value="EnsemblFungi"/>
</dbReference>
<dbReference type="SUPFAM" id="SSF47113">
    <property type="entry name" value="Histone-fold"/>
    <property type="match status" value="1"/>
</dbReference>
<evidence type="ECO:0000256" key="4">
    <source>
        <dbReference type="ARBA" id="ARBA00023163"/>
    </source>
</evidence>
<feature type="region of interest" description="Disordered" evidence="6">
    <location>
        <begin position="133"/>
        <end position="154"/>
    </location>
</feature>
<dbReference type="GO" id="GO:0006325">
    <property type="term" value="P:chromatin organization"/>
    <property type="evidence" value="ECO:0007669"/>
    <property type="project" value="EnsemblFungi"/>
</dbReference>
<dbReference type="Pfam" id="PF02291">
    <property type="entry name" value="TFIID-31kDa"/>
    <property type="match status" value="1"/>
</dbReference>
<evidence type="ECO:0000256" key="2">
    <source>
        <dbReference type="ARBA" id="ARBA00007646"/>
    </source>
</evidence>
<dbReference type="GO" id="GO:0042802">
    <property type="term" value="F:identical protein binding"/>
    <property type="evidence" value="ECO:0007669"/>
    <property type="project" value="EnsemblFungi"/>
</dbReference>
<dbReference type="GO" id="GO:0046695">
    <property type="term" value="C:SLIK (SAGA-like) complex"/>
    <property type="evidence" value="ECO:0007669"/>
    <property type="project" value="EnsemblFungi"/>
</dbReference>
<dbReference type="OrthoDB" id="341924at2759"/>
<dbReference type="GO" id="GO:0016251">
    <property type="term" value="F:RNA polymerase II general transcription initiation factor activity"/>
    <property type="evidence" value="ECO:0007669"/>
    <property type="project" value="TreeGrafter"/>
</dbReference>
<evidence type="ECO:0000313" key="8">
    <source>
        <dbReference type="Proteomes" id="UP000053447"/>
    </source>
</evidence>
<dbReference type="Gene3D" id="1.10.20.10">
    <property type="entry name" value="Histone, subunit A"/>
    <property type="match status" value="1"/>
</dbReference>
<keyword evidence="3" id="KW-0805">Transcription regulation</keyword>
<dbReference type="eggNOG" id="KOG3334">
    <property type="taxonomic scope" value="Eukaryota"/>
</dbReference>
<protein>
    <recommendedName>
        <fullName evidence="9">Transcription initiation factor TFIID subunit 9</fullName>
    </recommendedName>
</protein>
<dbReference type="InterPro" id="IPR051431">
    <property type="entry name" value="TFIID_subunit_9"/>
</dbReference>
<dbReference type="GeneID" id="28938889"/>
<dbReference type="STRING" id="1408657.A0A0W4ZV92"/>
<dbReference type="AlphaFoldDB" id="A0A0W4ZV92"/>
<name>A0A0W4ZV92_PNEJ7</name>
<evidence type="ECO:0000256" key="3">
    <source>
        <dbReference type="ARBA" id="ARBA00023015"/>
    </source>
</evidence>
<comment type="subcellular location">
    <subcellularLocation>
        <location evidence="1">Nucleus</location>
    </subcellularLocation>
</comment>